<dbReference type="GO" id="GO:0050839">
    <property type="term" value="F:cell adhesion molecule binding"/>
    <property type="evidence" value="ECO:0007669"/>
    <property type="project" value="TreeGrafter"/>
</dbReference>
<accession>A0A6A5HMX0</accession>
<feature type="region of interest" description="Disordered" evidence="1">
    <location>
        <begin position="95"/>
        <end position="120"/>
    </location>
</feature>
<dbReference type="Proteomes" id="UP000483820">
    <property type="component" value="Chromosome I"/>
</dbReference>
<reference evidence="3 4" key="1">
    <citation type="submission" date="2019-12" db="EMBL/GenBank/DDBJ databases">
        <title>Chromosome-level assembly of the Caenorhabditis remanei genome.</title>
        <authorList>
            <person name="Teterina A.A."/>
            <person name="Willis J.H."/>
            <person name="Phillips P.C."/>
        </authorList>
    </citation>
    <scope>NUCLEOTIDE SEQUENCE [LARGE SCALE GENOMIC DNA]</scope>
    <source>
        <strain evidence="3 4">PX506</strain>
        <tissue evidence="3">Whole organism</tissue>
    </source>
</reference>
<gene>
    <name evidence="3" type="ORF">GCK72_000802</name>
</gene>
<protein>
    <recommendedName>
        <fullName evidence="2">FHA domain-containing protein</fullName>
    </recommendedName>
</protein>
<comment type="caution">
    <text evidence="3">The sequence shown here is derived from an EMBL/GenBank/DDBJ whole genome shotgun (WGS) entry which is preliminary data.</text>
</comment>
<dbReference type="SUPFAM" id="SSF49879">
    <property type="entry name" value="SMAD/FHA domain"/>
    <property type="match status" value="1"/>
</dbReference>
<dbReference type="KEGG" id="crq:GCK72_000802"/>
<sequence length="383" mass="42808">MPLYSGDSCTSIDTIDEICELQYEKEQEIQKQKALAAAELQRRRSNSGFGKRLTRLLSFERSPSVEKKKRNIEEEKPPKPGRILMNSLRKFTHSWSSEVSNDEERKSMSDLREVDGRPIPPTECPLFEMTARGNGQNGFDSFLAIKKKPSDYQVPSTSVVAPSSVTLPMSPLTSMPPQIVNFPVLIVMNNDGHLSTHRITLHEGVTEVGSDSQMSNFSQHNIYLDGSDIRGRHAAIAFMEGVVTLTPSTRDAYLEVNGQPLMQTEILRDGDTIRIGADHLFKFSSQPAGSLNNQRHFQQQTYPEMADSRASTARCGAPSSDYCSLPLNGNQQNGGGGHNNDYYPPRRLNASIPEICQYAYPDILFTENWNSSFGFLKIRNPNV</sequence>
<dbReference type="Pfam" id="PF00498">
    <property type="entry name" value="FHA"/>
    <property type="match status" value="1"/>
</dbReference>
<dbReference type="GO" id="GO:0032880">
    <property type="term" value="P:regulation of protein localization"/>
    <property type="evidence" value="ECO:0007669"/>
    <property type="project" value="TreeGrafter"/>
</dbReference>
<feature type="compositionally biased region" description="Basic and acidic residues" evidence="1">
    <location>
        <begin position="63"/>
        <end position="78"/>
    </location>
</feature>
<dbReference type="RefSeq" id="XP_053591336.1">
    <property type="nucleotide sequence ID" value="XM_053722691.1"/>
</dbReference>
<feature type="region of interest" description="Disordered" evidence="1">
    <location>
        <begin position="60"/>
        <end position="82"/>
    </location>
</feature>
<proteinExistence type="predicted"/>
<dbReference type="InterPro" id="IPR008984">
    <property type="entry name" value="SMAD_FHA_dom_sf"/>
</dbReference>
<dbReference type="PANTHER" id="PTHR10398:SF2">
    <property type="entry name" value="AFADIN"/>
    <property type="match status" value="1"/>
</dbReference>
<dbReference type="EMBL" id="WUAV01000001">
    <property type="protein sequence ID" value="KAF1768989.1"/>
    <property type="molecule type" value="Genomic_DNA"/>
</dbReference>
<evidence type="ECO:0000256" key="1">
    <source>
        <dbReference type="SAM" id="MobiDB-lite"/>
    </source>
</evidence>
<name>A0A6A5HMX0_CAERE</name>
<feature type="domain" description="FHA" evidence="2">
    <location>
        <begin position="208"/>
        <end position="276"/>
    </location>
</feature>
<organism evidence="3 4">
    <name type="scientific">Caenorhabditis remanei</name>
    <name type="common">Caenorhabditis vulgaris</name>
    <dbReference type="NCBI Taxonomy" id="31234"/>
    <lineage>
        <taxon>Eukaryota</taxon>
        <taxon>Metazoa</taxon>
        <taxon>Ecdysozoa</taxon>
        <taxon>Nematoda</taxon>
        <taxon>Chromadorea</taxon>
        <taxon>Rhabditida</taxon>
        <taxon>Rhabditina</taxon>
        <taxon>Rhabditomorpha</taxon>
        <taxon>Rhabditoidea</taxon>
        <taxon>Rhabditidae</taxon>
        <taxon>Peloderinae</taxon>
        <taxon>Caenorhabditis</taxon>
    </lineage>
</organism>
<dbReference type="PANTHER" id="PTHR10398">
    <property type="entry name" value="AFADIN"/>
    <property type="match status" value="1"/>
</dbReference>
<dbReference type="AlphaFoldDB" id="A0A6A5HMX0"/>
<evidence type="ECO:0000313" key="3">
    <source>
        <dbReference type="EMBL" id="KAF1768989.1"/>
    </source>
</evidence>
<dbReference type="CTD" id="9821237"/>
<dbReference type="Gene3D" id="2.60.200.20">
    <property type="match status" value="1"/>
</dbReference>
<dbReference type="InterPro" id="IPR000253">
    <property type="entry name" value="FHA_dom"/>
</dbReference>
<evidence type="ECO:0000313" key="4">
    <source>
        <dbReference type="Proteomes" id="UP000483820"/>
    </source>
</evidence>
<feature type="compositionally biased region" description="Basic and acidic residues" evidence="1">
    <location>
        <begin position="102"/>
        <end position="116"/>
    </location>
</feature>
<dbReference type="GeneID" id="9821237"/>
<dbReference type="GO" id="GO:0005912">
    <property type="term" value="C:adherens junction"/>
    <property type="evidence" value="ECO:0007669"/>
    <property type="project" value="TreeGrafter"/>
</dbReference>
<evidence type="ECO:0000259" key="2">
    <source>
        <dbReference type="Pfam" id="PF00498"/>
    </source>
</evidence>
<dbReference type="InterPro" id="IPR028842">
    <property type="entry name" value="Afadin"/>
</dbReference>